<feature type="region of interest" description="Disordered" evidence="13">
    <location>
        <begin position="671"/>
        <end position="692"/>
    </location>
</feature>
<evidence type="ECO:0000256" key="13">
    <source>
        <dbReference type="SAM" id="MobiDB-lite"/>
    </source>
</evidence>
<accession>F1ZAE2</accession>
<dbReference type="AlphaFoldDB" id="F1ZAE2"/>
<keyword evidence="10 11" id="KW-0998">Cell outer membrane</keyword>
<dbReference type="InterPro" id="IPR039426">
    <property type="entry name" value="TonB-dep_rcpt-like"/>
</dbReference>
<dbReference type="RefSeq" id="WP_008066782.1">
    <property type="nucleotide sequence ID" value="NZ_AQWK01000002.1"/>
</dbReference>
<dbReference type="InterPro" id="IPR036942">
    <property type="entry name" value="Beta-barrel_TonB_sf"/>
</dbReference>
<evidence type="ECO:0000256" key="14">
    <source>
        <dbReference type="SAM" id="SignalP"/>
    </source>
</evidence>
<proteinExistence type="inferred from homology"/>
<comment type="caution">
    <text evidence="17">The sequence shown here is derived from an EMBL/GenBank/DDBJ whole genome shotgun (WGS) entry which is preliminary data.</text>
</comment>
<dbReference type="PANTHER" id="PTHR32552:SF81">
    <property type="entry name" value="TONB-DEPENDENT OUTER MEMBRANE RECEPTOR"/>
    <property type="match status" value="1"/>
</dbReference>
<feature type="chain" id="PRO_5003272780" evidence="14">
    <location>
        <begin position="25"/>
        <end position="816"/>
    </location>
</feature>
<protein>
    <submittedName>
        <fullName evidence="17">TonB-dependent receptor</fullName>
    </submittedName>
</protein>
<keyword evidence="7" id="KW-0406">Ion transport</keyword>
<keyword evidence="17" id="KW-0675">Receptor</keyword>
<evidence type="ECO:0000313" key="18">
    <source>
        <dbReference type="Proteomes" id="UP000004728"/>
    </source>
</evidence>
<dbReference type="GO" id="GO:0006826">
    <property type="term" value="P:iron ion transport"/>
    <property type="evidence" value="ECO:0007669"/>
    <property type="project" value="UniProtKB-KW"/>
</dbReference>
<dbReference type="PROSITE" id="PS52016">
    <property type="entry name" value="TONB_DEPENDENT_REC_3"/>
    <property type="match status" value="1"/>
</dbReference>
<comment type="similarity">
    <text evidence="11 12">Belongs to the TonB-dependent receptor family.</text>
</comment>
<dbReference type="STRING" id="983920.Y88_0504"/>
<dbReference type="Pfam" id="PF00593">
    <property type="entry name" value="TonB_dep_Rec_b-barrel"/>
    <property type="match status" value="1"/>
</dbReference>
<keyword evidence="5 11" id="KW-0812">Transmembrane</keyword>
<name>F1ZAE2_9SPHN</name>
<evidence type="ECO:0000256" key="12">
    <source>
        <dbReference type="RuleBase" id="RU003357"/>
    </source>
</evidence>
<feature type="domain" description="TonB-dependent receptor plug" evidence="16">
    <location>
        <begin position="63"/>
        <end position="171"/>
    </location>
</feature>
<keyword evidence="9 11" id="KW-0472">Membrane</keyword>
<keyword evidence="2 11" id="KW-0813">Transport</keyword>
<organism evidence="17 18">
    <name type="scientific">Novosphingobium nitrogenifigens DSM 19370</name>
    <dbReference type="NCBI Taxonomy" id="983920"/>
    <lineage>
        <taxon>Bacteria</taxon>
        <taxon>Pseudomonadati</taxon>
        <taxon>Pseudomonadota</taxon>
        <taxon>Alphaproteobacteria</taxon>
        <taxon>Sphingomonadales</taxon>
        <taxon>Sphingomonadaceae</taxon>
        <taxon>Novosphingobium</taxon>
    </lineage>
</organism>
<dbReference type="EMBL" id="AEWJ01000041">
    <property type="protein sequence ID" value="EGD58449.1"/>
    <property type="molecule type" value="Genomic_DNA"/>
</dbReference>
<evidence type="ECO:0000256" key="2">
    <source>
        <dbReference type="ARBA" id="ARBA00022448"/>
    </source>
</evidence>
<dbReference type="CDD" id="cd01347">
    <property type="entry name" value="ligand_gated_channel"/>
    <property type="match status" value="1"/>
</dbReference>
<evidence type="ECO:0000259" key="15">
    <source>
        <dbReference type="Pfam" id="PF00593"/>
    </source>
</evidence>
<dbReference type="SUPFAM" id="SSF56935">
    <property type="entry name" value="Porins"/>
    <property type="match status" value="1"/>
</dbReference>
<reference evidence="17 18" key="1">
    <citation type="journal article" date="2012" name="J. Bacteriol.">
        <title>Draft Genome Sequence of Novosphingobium nitrogenifigens Y88T.</title>
        <authorList>
            <person name="Strabala T.J."/>
            <person name="Macdonald L."/>
            <person name="Liu V."/>
            <person name="Smit A.M."/>
        </authorList>
    </citation>
    <scope>NUCLEOTIDE SEQUENCE [LARGE SCALE GENOMIC DNA]</scope>
    <source>
        <strain evidence="17 18">DSM 19370</strain>
    </source>
</reference>
<gene>
    <name evidence="17" type="ORF">Y88_0504</name>
</gene>
<dbReference type="InterPro" id="IPR000531">
    <property type="entry name" value="Beta-barrel_TonB"/>
</dbReference>
<evidence type="ECO:0000256" key="3">
    <source>
        <dbReference type="ARBA" id="ARBA00022452"/>
    </source>
</evidence>
<evidence type="ECO:0000256" key="11">
    <source>
        <dbReference type="PROSITE-ProRule" id="PRU01360"/>
    </source>
</evidence>
<dbReference type="HOGENOM" id="CLU_008287_15_0_5"/>
<dbReference type="Proteomes" id="UP000004728">
    <property type="component" value="Unassembled WGS sequence"/>
</dbReference>
<keyword evidence="4" id="KW-0410">Iron transport</keyword>
<dbReference type="OrthoDB" id="9760333at2"/>
<keyword evidence="18" id="KW-1185">Reference proteome</keyword>
<dbReference type="GO" id="GO:0009279">
    <property type="term" value="C:cell outer membrane"/>
    <property type="evidence" value="ECO:0007669"/>
    <property type="project" value="UniProtKB-SubCell"/>
</dbReference>
<feature type="signal peptide" evidence="14">
    <location>
        <begin position="1"/>
        <end position="24"/>
    </location>
</feature>
<evidence type="ECO:0000256" key="5">
    <source>
        <dbReference type="ARBA" id="ARBA00022692"/>
    </source>
</evidence>
<dbReference type="Pfam" id="PF07715">
    <property type="entry name" value="Plug"/>
    <property type="match status" value="1"/>
</dbReference>
<keyword evidence="6" id="KW-0408">Iron</keyword>
<dbReference type="InParanoid" id="F1ZAE2"/>
<evidence type="ECO:0000256" key="1">
    <source>
        <dbReference type="ARBA" id="ARBA00004571"/>
    </source>
</evidence>
<feature type="domain" description="TonB-dependent receptor-like beta-barrel" evidence="15">
    <location>
        <begin position="289"/>
        <end position="778"/>
    </location>
</feature>
<comment type="subcellular location">
    <subcellularLocation>
        <location evidence="1 11">Cell outer membrane</location>
        <topology evidence="1 11">Multi-pass membrane protein</topology>
    </subcellularLocation>
</comment>
<dbReference type="eggNOG" id="COG4773">
    <property type="taxonomic scope" value="Bacteria"/>
</dbReference>
<dbReference type="InterPro" id="IPR012910">
    <property type="entry name" value="Plug_dom"/>
</dbReference>
<evidence type="ECO:0000256" key="9">
    <source>
        <dbReference type="ARBA" id="ARBA00023136"/>
    </source>
</evidence>
<dbReference type="PANTHER" id="PTHR32552">
    <property type="entry name" value="FERRICHROME IRON RECEPTOR-RELATED"/>
    <property type="match status" value="1"/>
</dbReference>
<evidence type="ECO:0000256" key="7">
    <source>
        <dbReference type="ARBA" id="ARBA00023065"/>
    </source>
</evidence>
<evidence type="ECO:0000256" key="6">
    <source>
        <dbReference type="ARBA" id="ARBA00023004"/>
    </source>
</evidence>
<dbReference type="Gene3D" id="2.40.170.20">
    <property type="entry name" value="TonB-dependent receptor, beta-barrel domain"/>
    <property type="match status" value="1"/>
</dbReference>
<evidence type="ECO:0000256" key="8">
    <source>
        <dbReference type="ARBA" id="ARBA00023077"/>
    </source>
</evidence>
<sequence>MPNSKLLLIGVAPLALVAAAPAMAASADAAPQAATAATTSAAADEGDGGIILVTARHRAETSQAVPISLSVLSGEHIDRTGSFNIGRIQQLTPTLQFYSQNPRNTSLNIRGLGSPLGLTNDGIEQGVGIYVDDVYYARVASATFDFLDVDRVEVLRGPQGTLYGKNTTAGAVDITTRAPTFDFSARAEASVGNYGFNQFKGAVSGPLSDKVAVRFALSSTNRNGTVYNQATGHSINGQNNIGGRAQVLWKPSDSVKFTLSGDWSRQNPECCGLVYARVGTTQRAANRQYAQLASTLGYTVPSTNPFDRIADLDTPLRALNESGGLSLKAEIDTGLGKVTSITGWRFWHWDPSSDRDYLGLPITTVSQNPSQQHQYSEEVRLAHEGKRIDFTVGAFGFYQQVRTQGLQVQGSAASKWLLKPTTSASACYNTNCLDGLTSTNNIALDNASAALYGQLTWKVTDKLSIQPGLRLNYDWKSGHYNSTVTNAAGNSVQFSANNTAAELDQLSQLAPEQFDARYSAWNFSYDVTASYAVTRDIHTYGSYAHTFKSGGVNLNGVPADSSGAPLLQYATVLPEAVDHFEAGVKTQFLGRRVTFNLDAYRTEIHNYQASVNNGQQSALRGYVANAGLVRVQGFEWDLSVRPSSRINAYFNGAYNDAKYVRFTNAPCPPELSGGSSGATASPAGTAGGVSPTSCDISGQRLPGVSKLTLSYGAEGNLPASVFGKSGEVYAGVDGSYRSAFSSNPSPSAYTWVDGYTLTNFRIGFRTDHGFDIYGWVRNAFGTNYFEQLSVASGNTGLIVGQLGDPRTYGATVRASF</sequence>
<evidence type="ECO:0000256" key="4">
    <source>
        <dbReference type="ARBA" id="ARBA00022496"/>
    </source>
</evidence>
<evidence type="ECO:0000313" key="17">
    <source>
        <dbReference type="EMBL" id="EGD58449.1"/>
    </source>
</evidence>
<keyword evidence="3 11" id="KW-1134">Transmembrane beta strand</keyword>
<evidence type="ECO:0000256" key="10">
    <source>
        <dbReference type="ARBA" id="ARBA00023237"/>
    </source>
</evidence>
<evidence type="ECO:0000259" key="16">
    <source>
        <dbReference type="Pfam" id="PF07715"/>
    </source>
</evidence>
<keyword evidence="8 12" id="KW-0798">TonB box</keyword>
<keyword evidence="14" id="KW-0732">Signal</keyword>